<feature type="domain" description="HTH tetR-type" evidence="5">
    <location>
        <begin position="15"/>
        <end position="75"/>
    </location>
</feature>
<organism evidence="6 7">
    <name type="scientific">Deinococcus hopiensis KR-140</name>
    <dbReference type="NCBI Taxonomy" id="695939"/>
    <lineage>
        <taxon>Bacteria</taxon>
        <taxon>Thermotogati</taxon>
        <taxon>Deinococcota</taxon>
        <taxon>Deinococci</taxon>
        <taxon>Deinococcales</taxon>
        <taxon>Deinococcaceae</taxon>
        <taxon>Deinococcus</taxon>
    </lineage>
</organism>
<accession>A0A1W1UBW3</accession>
<evidence type="ECO:0000256" key="3">
    <source>
        <dbReference type="ARBA" id="ARBA00023163"/>
    </source>
</evidence>
<dbReference type="SUPFAM" id="SSF46689">
    <property type="entry name" value="Homeodomain-like"/>
    <property type="match status" value="1"/>
</dbReference>
<dbReference type="AlphaFoldDB" id="A0A1W1UBW3"/>
<keyword evidence="3" id="KW-0804">Transcription</keyword>
<dbReference type="PANTHER" id="PTHR47506:SF1">
    <property type="entry name" value="HTH-TYPE TRANSCRIPTIONAL REGULATOR YJDC"/>
    <property type="match status" value="1"/>
</dbReference>
<dbReference type="EMBL" id="FWWU01000002">
    <property type="protein sequence ID" value="SMB78291.1"/>
    <property type="molecule type" value="Genomic_DNA"/>
</dbReference>
<dbReference type="PROSITE" id="PS50977">
    <property type="entry name" value="HTH_TETR_2"/>
    <property type="match status" value="1"/>
</dbReference>
<dbReference type="Pfam" id="PF00440">
    <property type="entry name" value="TetR_N"/>
    <property type="match status" value="1"/>
</dbReference>
<name>A0A1W1UBW3_9DEIO</name>
<proteinExistence type="predicted"/>
<gene>
    <name evidence="6" type="ORF">SAMN00790413_06589</name>
</gene>
<keyword evidence="2 4" id="KW-0238">DNA-binding</keyword>
<evidence type="ECO:0000313" key="7">
    <source>
        <dbReference type="Proteomes" id="UP000192582"/>
    </source>
</evidence>
<dbReference type="PRINTS" id="PR00455">
    <property type="entry name" value="HTHTETR"/>
</dbReference>
<dbReference type="OrthoDB" id="116240at2"/>
<evidence type="ECO:0000256" key="4">
    <source>
        <dbReference type="PROSITE-ProRule" id="PRU00335"/>
    </source>
</evidence>
<evidence type="ECO:0000256" key="1">
    <source>
        <dbReference type="ARBA" id="ARBA00023015"/>
    </source>
</evidence>
<keyword evidence="7" id="KW-1185">Reference proteome</keyword>
<dbReference type="InterPro" id="IPR036271">
    <property type="entry name" value="Tet_transcr_reg_TetR-rel_C_sf"/>
</dbReference>
<dbReference type="InterPro" id="IPR001647">
    <property type="entry name" value="HTH_TetR"/>
</dbReference>
<reference evidence="6 7" key="1">
    <citation type="submission" date="2017-04" db="EMBL/GenBank/DDBJ databases">
        <authorList>
            <person name="Afonso C.L."/>
            <person name="Miller P.J."/>
            <person name="Scott M.A."/>
            <person name="Spackman E."/>
            <person name="Goraichik I."/>
            <person name="Dimitrov K.M."/>
            <person name="Suarez D.L."/>
            <person name="Swayne D.E."/>
        </authorList>
    </citation>
    <scope>NUCLEOTIDE SEQUENCE [LARGE SCALE GENOMIC DNA]</scope>
    <source>
        <strain evidence="6 7">KR-140</strain>
    </source>
</reference>
<dbReference type="STRING" id="695939.SAMN00790413_06589"/>
<dbReference type="InterPro" id="IPR009057">
    <property type="entry name" value="Homeodomain-like_sf"/>
</dbReference>
<evidence type="ECO:0000256" key="2">
    <source>
        <dbReference type="ARBA" id="ARBA00023125"/>
    </source>
</evidence>
<dbReference type="Gene3D" id="1.10.357.10">
    <property type="entry name" value="Tetracycline Repressor, domain 2"/>
    <property type="match status" value="1"/>
</dbReference>
<sequence length="201" mass="22434">MVKTGLYTCQEMPTRNAREHILQTASQLFYQSGIRAVGVDTIIAESGVAKMTLYRHFPSKDDLMVAFLQRTHDLMMQWMDEQTSPHRGNPQRMLEAIFEGTQHLAGSVQCLGCAFLNAASEFHEWNHPAHEQARKHKEILLDYFGRLAHEAGMHQPQVLAGNLLLLMDGAWAAARTFGPQNHASHVAKAAHILIAAHTSAD</sequence>
<keyword evidence="1" id="KW-0805">Transcription regulation</keyword>
<protein>
    <submittedName>
        <fullName evidence="6">Transcriptional regulator, TetR family</fullName>
    </submittedName>
</protein>
<dbReference type="PANTHER" id="PTHR47506">
    <property type="entry name" value="TRANSCRIPTIONAL REGULATORY PROTEIN"/>
    <property type="match status" value="1"/>
</dbReference>
<evidence type="ECO:0000259" key="5">
    <source>
        <dbReference type="PROSITE" id="PS50977"/>
    </source>
</evidence>
<dbReference type="SUPFAM" id="SSF48498">
    <property type="entry name" value="Tetracyclin repressor-like, C-terminal domain"/>
    <property type="match status" value="1"/>
</dbReference>
<dbReference type="GO" id="GO:0003677">
    <property type="term" value="F:DNA binding"/>
    <property type="evidence" value="ECO:0007669"/>
    <property type="project" value="UniProtKB-UniRule"/>
</dbReference>
<feature type="DNA-binding region" description="H-T-H motif" evidence="4">
    <location>
        <begin position="38"/>
        <end position="57"/>
    </location>
</feature>
<evidence type="ECO:0000313" key="6">
    <source>
        <dbReference type="EMBL" id="SMB78291.1"/>
    </source>
</evidence>
<dbReference type="Proteomes" id="UP000192582">
    <property type="component" value="Unassembled WGS sequence"/>
</dbReference>